<dbReference type="AlphaFoldDB" id="A9IYF3"/>
<evidence type="ECO:0000256" key="6">
    <source>
        <dbReference type="SAM" id="Phobius"/>
    </source>
</evidence>
<name>A9IYF3_BART1</name>
<feature type="transmembrane region" description="Helical" evidence="6">
    <location>
        <begin position="143"/>
        <end position="167"/>
    </location>
</feature>
<gene>
    <name evidence="7" type="primary">vbh6</name>
    <name evidence="7" type="ordered locus">BT_2340</name>
</gene>
<keyword evidence="4 6" id="KW-1133">Transmembrane helix</keyword>
<dbReference type="Proteomes" id="UP000001592">
    <property type="component" value="Chromosome"/>
</dbReference>
<dbReference type="KEGG" id="btr:BT_2340"/>
<evidence type="ECO:0000256" key="1">
    <source>
        <dbReference type="ARBA" id="ARBA00004141"/>
    </source>
</evidence>
<evidence type="ECO:0000313" key="7">
    <source>
        <dbReference type="EMBL" id="CAK02351.1"/>
    </source>
</evidence>
<dbReference type="EMBL" id="AM260525">
    <property type="protein sequence ID" value="CAK02351.1"/>
    <property type="molecule type" value="Genomic_DNA"/>
</dbReference>
<dbReference type="InterPro" id="IPR007688">
    <property type="entry name" value="Conjugal_tfr_TrbL/VirB6"/>
</dbReference>
<keyword evidence="8" id="KW-1185">Reference proteome</keyword>
<evidence type="ECO:0000313" key="8">
    <source>
        <dbReference type="Proteomes" id="UP000001592"/>
    </source>
</evidence>
<evidence type="ECO:0000256" key="3">
    <source>
        <dbReference type="ARBA" id="ARBA00022692"/>
    </source>
</evidence>
<comment type="similarity">
    <text evidence="2">Belongs to the TrbL/VirB6 family.</text>
</comment>
<feature type="transmembrane region" description="Helical" evidence="6">
    <location>
        <begin position="173"/>
        <end position="192"/>
    </location>
</feature>
<dbReference type="HOGENOM" id="CLU_065797_1_0_5"/>
<organism evidence="7 8">
    <name type="scientific">Bartonella tribocorum (strain DSM 28219 / CCUG 45778 / CIP 105476 / IBS 506)</name>
    <dbReference type="NCBI Taxonomy" id="382640"/>
    <lineage>
        <taxon>Bacteria</taxon>
        <taxon>Pseudomonadati</taxon>
        <taxon>Pseudomonadota</taxon>
        <taxon>Alphaproteobacteria</taxon>
        <taxon>Hyphomicrobiales</taxon>
        <taxon>Bartonellaceae</taxon>
        <taxon>Bartonella</taxon>
    </lineage>
</organism>
<dbReference type="GO" id="GO:0016020">
    <property type="term" value="C:membrane"/>
    <property type="evidence" value="ECO:0007669"/>
    <property type="project" value="UniProtKB-SubCell"/>
</dbReference>
<feature type="transmembrane region" description="Helical" evidence="6">
    <location>
        <begin position="35"/>
        <end position="55"/>
    </location>
</feature>
<dbReference type="RefSeq" id="WP_012232410.1">
    <property type="nucleotide sequence ID" value="NC_010161.1"/>
</dbReference>
<evidence type="ECO:0000256" key="2">
    <source>
        <dbReference type="ARBA" id="ARBA00007802"/>
    </source>
</evidence>
<keyword evidence="5 6" id="KW-0472">Membrane</keyword>
<comment type="subcellular location">
    <subcellularLocation>
        <location evidence="1">Membrane</location>
        <topology evidence="1">Multi-pass membrane protein</topology>
    </subcellularLocation>
</comment>
<feature type="transmembrane region" description="Helical" evidence="6">
    <location>
        <begin position="204"/>
        <end position="225"/>
    </location>
</feature>
<evidence type="ECO:0000256" key="5">
    <source>
        <dbReference type="ARBA" id="ARBA00023136"/>
    </source>
</evidence>
<feature type="transmembrane region" description="Helical" evidence="6">
    <location>
        <begin position="237"/>
        <end position="256"/>
    </location>
</feature>
<proteinExistence type="inferred from homology"/>
<dbReference type="eggNOG" id="COG3704">
    <property type="taxonomic scope" value="Bacteria"/>
</dbReference>
<sequence length="311" mass="33651">MAVDSKGIFTDIDNMLMKPLTDTMDKTINHLSSSLGAPLKLSCTLYIIFMGYNIIYGRSSMPLWEFIVTTFKLGIVVSLATKAALYNEWVSGIFFHDLPNAIANVTQGAHVDRNVWDNMIGKAGAQVLDAANKYTGLTQMGMFIATWIAGFICLVISAFFCLVGFVVSLFAKLGLFLVLSIGPLFISLYMFSSTRKFTEAWLGQVANFIILYVLVVLLGGLYVKISMTVFSEGVDNIFTTLIQFLVVGIGGIFLFLRLPDIASALASGGASLTGSWPVAKTTAQLTDKAAKATTNMIAKGIKKLASLLAKV</sequence>
<evidence type="ECO:0000256" key="4">
    <source>
        <dbReference type="ARBA" id="ARBA00022989"/>
    </source>
</evidence>
<dbReference type="Pfam" id="PF04610">
    <property type="entry name" value="TrbL"/>
    <property type="match status" value="1"/>
</dbReference>
<protein>
    <submittedName>
        <fullName evidence="7">Vbh6 protein</fullName>
    </submittedName>
</protein>
<reference evidence="7 8" key="1">
    <citation type="journal article" date="2007" name="Nat. Genet.">
        <title>Genomic analysis of Bartonella identifies type IV secretion systems as host adaptability factors.</title>
        <authorList>
            <person name="Saenz H.L."/>
            <person name="Engel P."/>
            <person name="Stoeckli M.C."/>
            <person name="Lanz C."/>
            <person name="Raddatz G."/>
            <person name="Vayssier-Taussat M."/>
            <person name="Birtles R."/>
            <person name="Schuster S.C."/>
            <person name="Dehio C."/>
        </authorList>
    </citation>
    <scope>NUCLEOTIDE SEQUENCE [LARGE SCALE GENOMIC DNA]</scope>
    <source>
        <strain evidence="8">DSM 28219 / CCUG 45778 / CIP 105476 / IBS 506</strain>
    </source>
</reference>
<accession>A9IYF3</accession>
<dbReference type="GO" id="GO:0030255">
    <property type="term" value="P:protein secretion by the type IV secretion system"/>
    <property type="evidence" value="ECO:0007669"/>
    <property type="project" value="InterPro"/>
</dbReference>
<keyword evidence="3 6" id="KW-0812">Transmembrane</keyword>